<dbReference type="SMART" id="SM00895">
    <property type="entry name" value="FCD"/>
    <property type="match status" value="1"/>
</dbReference>
<dbReference type="SUPFAM" id="SSF48008">
    <property type="entry name" value="GntR ligand-binding domain-like"/>
    <property type="match status" value="1"/>
</dbReference>
<comment type="caution">
    <text evidence="5">The sequence shown here is derived from an EMBL/GenBank/DDBJ whole genome shotgun (WGS) entry which is preliminary data.</text>
</comment>
<dbReference type="Gene3D" id="1.10.10.10">
    <property type="entry name" value="Winged helix-like DNA-binding domain superfamily/Winged helix DNA-binding domain"/>
    <property type="match status" value="1"/>
</dbReference>
<proteinExistence type="predicted"/>
<keyword evidence="3" id="KW-0804">Transcription</keyword>
<organism evidence="5 6">
    <name type="scientific">Rarispira pelagica</name>
    <dbReference type="NCBI Taxonomy" id="3141764"/>
    <lineage>
        <taxon>Bacteria</taxon>
        <taxon>Pseudomonadati</taxon>
        <taxon>Spirochaetota</taxon>
        <taxon>Spirochaetia</taxon>
        <taxon>Winmispirales</taxon>
        <taxon>Winmispiraceae</taxon>
        <taxon>Rarispira</taxon>
    </lineage>
</organism>
<dbReference type="PANTHER" id="PTHR43537:SF5">
    <property type="entry name" value="UXU OPERON TRANSCRIPTIONAL REGULATOR"/>
    <property type="match status" value="1"/>
</dbReference>
<dbReference type="Pfam" id="PF07729">
    <property type="entry name" value="FCD"/>
    <property type="match status" value="1"/>
</dbReference>
<evidence type="ECO:0000256" key="1">
    <source>
        <dbReference type="ARBA" id="ARBA00023015"/>
    </source>
</evidence>
<dbReference type="Pfam" id="PF00392">
    <property type="entry name" value="GntR"/>
    <property type="match status" value="1"/>
</dbReference>
<evidence type="ECO:0000313" key="5">
    <source>
        <dbReference type="EMBL" id="MEM5947670.1"/>
    </source>
</evidence>
<dbReference type="RefSeq" id="WP_420069111.1">
    <property type="nucleotide sequence ID" value="NZ_JBCHKQ010000001.1"/>
</dbReference>
<keyword evidence="6" id="KW-1185">Reference proteome</keyword>
<dbReference type="InterPro" id="IPR008920">
    <property type="entry name" value="TF_FadR/GntR_C"/>
</dbReference>
<dbReference type="Gene3D" id="1.20.120.530">
    <property type="entry name" value="GntR ligand-binding domain-like"/>
    <property type="match status" value="1"/>
</dbReference>
<reference evidence="5 6" key="1">
    <citation type="submission" date="2024-03" db="EMBL/GenBank/DDBJ databases">
        <title>Ignisphaera cupida sp. nov., a hyperthermophilic hydrolytic archaeon from a hot spring of Kamchatka, and proposal of Ignisphaeraceae fam. nov.</title>
        <authorList>
            <person name="Podosokorskaya O.A."/>
            <person name="Elcheninov A.G."/>
            <person name="Maltseva A.I."/>
            <person name="Zayulina K.S."/>
            <person name="Novikov A."/>
            <person name="Merkel A.Y."/>
        </authorList>
    </citation>
    <scope>NUCLEOTIDE SEQUENCE [LARGE SCALE GENOMIC DNA]</scope>
    <source>
        <strain evidence="5 6">38H-sp</strain>
    </source>
</reference>
<dbReference type="SUPFAM" id="SSF46785">
    <property type="entry name" value="Winged helix' DNA-binding domain"/>
    <property type="match status" value="1"/>
</dbReference>
<dbReference type="InterPro" id="IPR000524">
    <property type="entry name" value="Tscrpt_reg_HTH_GntR"/>
</dbReference>
<dbReference type="SMART" id="SM00345">
    <property type="entry name" value="HTH_GNTR"/>
    <property type="match status" value="1"/>
</dbReference>
<dbReference type="InterPro" id="IPR011711">
    <property type="entry name" value="GntR_C"/>
</dbReference>
<name>A0ABU9UAH9_9SPIR</name>
<gene>
    <name evidence="5" type="ORF">WKV44_03840</name>
</gene>
<dbReference type="PANTHER" id="PTHR43537">
    <property type="entry name" value="TRANSCRIPTIONAL REGULATOR, GNTR FAMILY"/>
    <property type="match status" value="1"/>
</dbReference>
<dbReference type="PRINTS" id="PR00035">
    <property type="entry name" value="HTHGNTR"/>
</dbReference>
<dbReference type="CDD" id="cd07377">
    <property type="entry name" value="WHTH_GntR"/>
    <property type="match status" value="1"/>
</dbReference>
<evidence type="ECO:0000313" key="6">
    <source>
        <dbReference type="Proteomes" id="UP001466331"/>
    </source>
</evidence>
<dbReference type="Proteomes" id="UP001466331">
    <property type="component" value="Unassembled WGS sequence"/>
</dbReference>
<keyword evidence="2" id="KW-0238">DNA-binding</keyword>
<protein>
    <submittedName>
        <fullName evidence="5">GntR family transcriptional regulator</fullName>
    </submittedName>
</protein>
<evidence type="ECO:0000259" key="4">
    <source>
        <dbReference type="PROSITE" id="PS50949"/>
    </source>
</evidence>
<feature type="domain" description="HTH gntR-type" evidence="4">
    <location>
        <begin position="7"/>
        <end position="74"/>
    </location>
</feature>
<evidence type="ECO:0000256" key="3">
    <source>
        <dbReference type="ARBA" id="ARBA00023163"/>
    </source>
</evidence>
<dbReference type="EMBL" id="JBCHKQ010000001">
    <property type="protein sequence ID" value="MEM5947670.1"/>
    <property type="molecule type" value="Genomic_DNA"/>
</dbReference>
<sequence length="213" mass="24234">MFKIEYQHLTMQVYNAVKTMIVQDVLHPGQKIVQEEIAQQLGVSRTPLLSALSKLEQEGLIETIPRRGAFVKKYSTKELINLYNIRIRLETLGAKEAAKNADKEHIKILETYLKSFDKAIKEKNSTAYRETDYQFHLAIMEASGNSFLHSMVASSNVILICNVKGILKPLEQSYKEHVDIVNAIKTGDEKKAEELMAFHLEDSKSHINSISQE</sequence>
<dbReference type="PROSITE" id="PS50949">
    <property type="entry name" value="HTH_GNTR"/>
    <property type="match status" value="1"/>
</dbReference>
<accession>A0ABU9UAH9</accession>
<evidence type="ECO:0000256" key="2">
    <source>
        <dbReference type="ARBA" id="ARBA00023125"/>
    </source>
</evidence>
<keyword evidence="1" id="KW-0805">Transcription regulation</keyword>
<dbReference type="InterPro" id="IPR036388">
    <property type="entry name" value="WH-like_DNA-bd_sf"/>
</dbReference>
<dbReference type="InterPro" id="IPR036390">
    <property type="entry name" value="WH_DNA-bd_sf"/>
</dbReference>